<proteinExistence type="predicted"/>
<evidence type="ECO:0000313" key="3">
    <source>
        <dbReference type="Proteomes" id="UP001367508"/>
    </source>
</evidence>
<dbReference type="GO" id="GO:0004674">
    <property type="term" value="F:protein serine/threonine kinase activity"/>
    <property type="evidence" value="ECO:0007669"/>
    <property type="project" value="InterPro"/>
</dbReference>
<dbReference type="AlphaFoldDB" id="A0AAN9KA87"/>
<comment type="caution">
    <text evidence="2">The sequence shown here is derived from an EMBL/GenBank/DDBJ whole genome shotgun (WGS) entry which is preliminary data.</text>
</comment>
<evidence type="ECO:0000259" key="1">
    <source>
        <dbReference type="Pfam" id="PF08064"/>
    </source>
</evidence>
<dbReference type="PANTHER" id="PTHR47832">
    <property type="entry name" value="DNA PHOTOLYASE"/>
    <property type="match status" value="1"/>
</dbReference>
<feature type="domain" description="UME" evidence="1">
    <location>
        <begin position="120"/>
        <end position="166"/>
    </location>
</feature>
<dbReference type="PANTHER" id="PTHR47832:SF1">
    <property type="entry name" value="DNA PHOTOLYASE"/>
    <property type="match status" value="1"/>
</dbReference>
<organism evidence="2 3">
    <name type="scientific">Canavalia gladiata</name>
    <name type="common">Sword bean</name>
    <name type="synonym">Dolichos gladiatus</name>
    <dbReference type="NCBI Taxonomy" id="3824"/>
    <lineage>
        <taxon>Eukaryota</taxon>
        <taxon>Viridiplantae</taxon>
        <taxon>Streptophyta</taxon>
        <taxon>Embryophyta</taxon>
        <taxon>Tracheophyta</taxon>
        <taxon>Spermatophyta</taxon>
        <taxon>Magnoliopsida</taxon>
        <taxon>eudicotyledons</taxon>
        <taxon>Gunneridae</taxon>
        <taxon>Pentapetalae</taxon>
        <taxon>rosids</taxon>
        <taxon>fabids</taxon>
        <taxon>Fabales</taxon>
        <taxon>Fabaceae</taxon>
        <taxon>Papilionoideae</taxon>
        <taxon>50 kb inversion clade</taxon>
        <taxon>NPAAA clade</taxon>
        <taxon>indigoferoid/millettioid clade</taxon>
        <taxon>Phaseoleae</taxon>
        <taxon>Canavalia</taxon>
    </lineage>
</organism>
<sequence>MFIFGNELYDYLFERLASCLVLVREFAEVVFEVETKRSILPKLVVSQQHNSQAIDILYELAKSLSIDMVPLIAKWLLKFLAFTLHQTDNEQLISTMQFYHSQTSSNKQEIFAAALPALLDELRQALNRIEMLIRMMGSHLNTYVPKLIVLFMHTIDKEQLQKDAMHSTRIGKWNGFLIQCTVAGEDGSSCAWFWKCYLTRVERADNWLTNEMLRASHDPSVLVVLESIFSFNFSLLLNYALEEAKEKVLIIKGIKEPSFDSTSKVALLKEHCDGVMVKKLDVGHCPHNEVPK</sequence>
<dbReference type="EMBL" id="JAYMYQ010000009">
    <property type="protein sequence ID" value="KAK7313782.1"/>
    <property type="molecule type" value="Genomic_DNA"/>
</dbReference>
<keyword evidence="3" id="KW-1185">Reference proteome</keyword>
<gene>
    <name evidence="2" type="ORF">VNO77_38983</name>
</gene>
<evidence type="ECO:0000313" key="2">
    <source>
        <dbReference type="EMBL" id="KAK7313782.1"/>
    </source>
</evidence>
<dbReference type="InterPro" id="IPR012993">
    <property type="entry name" value="UME"/>
</dbReference>
<reference evidence="2 3" key="1">
    <citation type="submission" date="2024-01" db="EMBL/GenBank/DDBJ databases">
        <title>The genomes of 5 underutilized Papilionoideae crops provide insights into root nodulation and disease resistanc.</title>
        <authorList>
            <person name="Jiang F."/>
        </authorList>
    </citation>
    <scope>NUCLEOTIDE SEQUENCE [LARGE SCALE GENOMIC DNA]</scope>
    <source>
        <strain evidence="2">LVBAO_FW01</strain>
        <tissue evidence="2">Leaves</tissue>
    </source>
</reference>
<dbReference type="Pfam" id="PF08064">
    <property type="entry name" value="UME"/>
    <property type="match status" value="1"/>
</dbReference>
<dbReference type="Proteomes" id="UP001367508">
    <property type="component" value="Unassembled WGS sequence"/>
</dbReference>
<accession>A0AAN9KA87</accession>
<name>A0AAN9KA87_CANGL</name>
<protein>
    <recommendedName>
        <fullName evidence="1">UME domain-containing protein</fullName>
    </recommendedName>
</protein>